<evidence type="ECO:0000313" key="2">
    <source>
        <dbReference type="EnsemblMetazoa" id="PPAI001473-PA"/>
    </source>
</evidence>
<dbReference type="Pfam" id="PF00167">
    <property type="entry name" value="FGF"/>
    <property type="match status" value="1"/>
</dbReference>
<evidence type="ECO:0000313" key="3">
    <source>
        <dbReference type="Proteomes" id="UP000092462"/>
    </source>
</evidence>
<dbReference type="GO" id="GO:0008083">
    <property type="term" value="F:growth factor activity"/>
    <property type="evidence" value="ECO:0007669"/>
    <property type="project" value="InterPro"/>
</dbReference>
<name>A0A1B0D2A0_PHLPP</name>
<organism evidence="2 3">
    <name type="scientific">Phlebotomus papatasi</name>
    <name type="common">Sandfly</name>
    <dbReference type="NCBI Taxonomy" id="29031"/>
    <lineage>
        <taxon>Eukaryota</taxon>
        <taxon>Metazoa</taxon>
        <taxon>Ecdysozoa</taxon>
        <taxon>Arthropoda</taxon>
        <taxon>Hexapoda</taxon>
        <taxon>Insecta</taxon>
        <taxon>Pterygota</taxon>
        <taxon>Neoptera</taxon>
        <taxon>Endopterygota</taxon>
        <taxon>Diptera</taxon>
        <taxon>Nematocera</taxon>
        <taxon>Psychodoidea</taxon>
        <taxon>Psychodidae</taxon>
        <taxon>Phlebotomus</taxon>
        <taxon>Phlebotomus</taxon>
    </lineage>
</organism>
<reference evidence="2" key="1">
    <citation type="submission" date="2022-08" db="UniProtKB">
        <authorList>
            <consortium name="EnsemblMetazoa"/>
        </authorList>
    </citation>
    <scope>IDENTIFICATION</scope>
    <source>
        <strain evidence="2">Israel</strain>
    </source>
</reference>
<dbReference type="AlphaFoldDB" id="A0A1B0D2A0"/>
<dbReference type="InterPro" id="IPR008996">
    <property type="entry name" value="IL1/FGF"/>
</dbReference>
<keyword evidence="3" id="KW-1185">Reference proteome</keyword>
<accession>A0A1B0D2A0</accession>
<dbReference type="EnsemblMetazoa" id="PPAI001473-RA">
    <property type="protein sequence ID" value="PPAI001473-PA"/>
    <property type="gene ID" value="PPAI001473"/>
</dbReference>
<dbReference type="InterPro" id="IPR002209">
    <property type="entry name" value="Fibroblast_GF_fam"/>
</dbReference>
<evidence type="ECO:0000256" key="1">
    <source>
        <dbReference type="ARBA" id="ARBA00007936"/>
    </source>
</evidence>
<comment type="similarity">
    <text evidence="1">Belongs to the heparin-binding growth factors family.</text>
</comment>
<dbReference type="Gene3D" id="2.80.10.50">
    <property type="match status" value="1"/>
</dbReference>
<dbReference type="VEuPathDB" id="VectorBase:PPAI001473"/>
<dbReference type="SUPFAM" id="SSF50353">
    <property type="entry name" value="Cytokine"/>
    <property type="match status" value="1"/>
</dbReference>
<dbReference type="EMBL" id="AJVK01022676">
    <property type="status" value="NOT_ANNOTATED_CDS"/>
    <property type="molecule type" value="Genomic_DNA"/>
</dbReference>
<proteinExistence type="inferred from homology"/>
<dbReference type="Proteomes" id="UP000092462">
    <property type="component" value="Unassembled WGS sequence"/>
</dbReference>
<dbReference type="EMBL" id="AJVK01022675">
    <property type="status" value="NOT_ANNOTATED_CDS"/>
    <property type="molecule type" value="Genomic_DNA"/>
</dbReference>
<sequence length="72" mass="7840">MTDRNAIFGNCLTRLMTLPSGIIRDINQLSKGNFPLAILQRTTVDVGKVKIQGVATCLYLCMDMCGGIYASN</sequence>
<protein>
    <submittedName>
        <fullName evidence="2">Uncharacterized protein</fullName>
    </submittedName>
</protein>